<protein>
    <submittedName>
        <fullName evidence="1">Uncharacterized protein</fullName>
    </submittedName>
</protein>
<keyword evidence="2" id="KW-1185">Reference proteome</keyword>
<reference evidence="1 2" key="1">
    <citation type="submission" date="2023-09" db="EMBL/GenBank/DDBJ databases">
        <title>Streptomyces sp. nov.: A antagonism against Alternaria gaisen Producing Streptochlin, Isolated from Tamarix root soil.</title>
        <authorList>
            <person name="Chen Y."/>
        </authorList>
    </citation>
    <scope>NUCLEOTIDE SEQUENCE [LARGE SCALE GENOMIC DNA]</scope>
    <source>
        <strain evidence="1 2">TRM76323</strain>
    </source>
</reference>
<organism evidence="1 2">
    <name type="scientific">Streptomyces tamarix</name>
    <dbReference type="NCBI Taxonomy" id="3078565"/>
    <lineage>
        <taxon>Bacteria</taxon>
        <taxon>Bacillati</taxon>
        <taxon>Actinomycetota</taxon>
        <taxon>Actinomycetes</taxon>
        <taxon>Kitasatosporales</taxon>
        <taxon>Streptomycetaceae</taxon>
        <taxon>Streptomyces</taxon>
    </lineage>
</organism>
<dbReference type="RefSeq" id="WP_315878492.1">
    <property type="nucleotide sequence ID" value="NZ_JAWCTQ010000016.1"/>
</dbReference>
<name>A0ABU3QKW9_9ACTN</name>
<accession>A0ABU3QKW9</accession>
<evidence type="ECO:0000313" key="1">
    <source>
        <dbReference type="EMBL" id="MDT9683418.1"/>
    </source>
</evidence>
<dbReference type="Proteomes" id="UP001250181">
    <property type="component" value="Unassembled WGS sequence"/>
</dbReference>
<evidence type="ECO:0000313" key="2">
    <source>
        <dbReference type="Proteomes" id="UP001250181"/>
    </source>
</evidence>
<comment type="caution">
    <text evidence="1">The sequence shown here is derived from an EMBL/GenBank/DDBJ whole genome shotgun (WGS) entry which is preliminary data.</text>
</comment>
<proteinExistence type="predicted"/>
<sequence>MKTTDKDTRLPANVDTLIEINEEEFTRRANLNIYKGMEDKRKYTKQQGSTVTMGDPFEQAMRYFMSKLASQESLVVQFDGDSDTTVVVIDYVGGRFAKGHYLSPAYVMEGENPVEIPITISYTDWVAGLVSIMDSDYEDSFNKVMQDYEKRTH</sequence>
<gene>
    <name evidence="1" type="ORF">RND61_15320</name>
</gene>
<dbReference type="EMBL" id="JAWCTQ010000016">
    <property type="protein sequence ID" value="MDT9683418.1"/>
    <property type="molecule type" value="Genomic_DNA"/>
</dbReference>